<keyword evidence="1" id="KW-1133">Transmembrane helix</keyword>
<dbReference type="PANTHER" id="PTHR34980">
    <property type="entry name" value="INNER MEMBRANE PROTEIN-RELATED-RELATED"/>
    <property type="match status" value="1"/>
</dbReference>
<dbReference type="HOGENOM" id="CLU_093674_4_1_6"/>
<dbReference type="RefSeq" id="WP_025801257.1">
    <property type="nucleotide sequence ID" value="NZ_CP009706.1"/>
</dbReference>
<reference evidence="2 3" key="1">
    <citation type="journal article" date="2014" name="Gut Pathog.">
        <title>Gene clusters of Hafnia alvei strain FB1 important in survival and pathogenesis: a draft genome perspective.</title>
        <authorList>
            <person name="Tan J.Y."/>
            <person name="Yin W.F."/>
            <person name="Chan K.G."/>
        </authorList>
    </citation>
    <scope>NUCLEOTIDE SEQUENCE [LARGE SCALE GENOMIC DNA]</scope>
    <source>
        <strain evidence="2 3">FB1</strain>
    </source>
</reference>
<dbReference type="KEGG" id="hav:AT03_10530"/>
<feature type="transmembrane region" description="Helical" evidence="1">
    <location>
        <begin position="84"/>
        <end position="104"/>
    </location>
</feature>
<evidence type="ECO:0000313" key="2">
    <source>
        <dbReference type="EMBL" id="AIU72770.1"/>
    </source>
</evidence>
<dbReference type="Proteomes" id="UP000029986">
    <property type="component" value="Chromosome"/>
</dbReference>
<dbReference type="GO" id="GO:0005886">
    <property type="term" value="C:plasma membrane"/>
    <property type="evidence" value="ECO:0007669"/>
    <property type="project" value="TreeGrafter"/>
</dbReference>
<keyword evidence="1" id="KW-0812">Transmembrane</keyword>
<feature type="transmembrane region" description="Helical" evidence="1">
    <location>
        <begin position="53"/>
        <end position="72"/>
    </location>
</feature>
<dbReference type="AlphaFoldDB" id="A0A097R218"/>
<dbReference type="EMBL" id="CP009706">
    <property type="protein sequence ID" value="AIU72770.1"/>
    <property type="molecule type" value="Genomic_DNA"/>
</dbReference>
<accession>A0A097R218</accession>
<evidence type="ECO:0000313" key="3">
    <source>
        <dbReference type="Proteomes" id="UP000029986"/>
    </source>
</evidence>
<name>A0A097R218_HAFAL</name>
<sequence>MDWYLKVLKNYFNFRDRARRREYWWFVLINAIITILLGFVQDALGWSNESGEGVLTVVYGLLLIIPSIAVMVRRLHDTDRSGWWVLIGLIPIVGWFVLFIFAVFDSQPGSNRFGANPKEVAAPTSSIIS</sequence>
<dbReference type="OrthoDB" id="9812349at2"/>
<protein>
    <submittedName>
        <fullName evidence="2">Membrane protein</fullName>
    </submittedName>
</protein>
<organism evidence="2 3">
    <name type="scientific">Hafnia alvei FB1</name>
    <dbReference type="NCBI Taxonomy" id="1453496"/>
    <lineage>
        <taxon>Bacteria</taxon>
        <taxon>Pseudomonadati</taxon>
        <taxon>Pseudomonadota</taxon>
        <taxon>Gammaproteobacteria</taxon>
        <taxon>Enterobacterales</taxon>
        <taxon>Hafniaceae</taxon>
        <taxon>Hafnia</taxon>
    </lineage>
</organism>
<gene>
    <name evidence="2" type="ORF">AT03_10530</name>
</gene>
<keyword evidence="1" id="KW-0472">Membrane</keyword>
<feature type="transmembrane region" description="Helical" evidence="1">
    <location>
        <begin position="23"/>
        <end position="41"/>
    </location>
</feature>
<dbReference type="PATRIC" id="fig|1453496.5.peg.2115"/>
<dbReference type="Pfam" id="PF05656">
    <property type="entry name" value="DUF805"/>
    <property type="match status" value="1"/>
</dbReference>
<proteinExistence type="predicted"/>
<keyword evidence="3" id="KW-1185">Reference proteome</keyword>
<dbReference type="InterPro" id="IPR008523">
    <property type="entry name" value="DUF805"/>
</dbReference>
<evidence type="ECO:0000256" key="1">
    <source>
        <dbReference type="SAM" id="Phobius"/>
    </source>
</evidence>
<dbReference type="eggNOG" id="COG3152">
    <property type="taxonomic scope" value="Bacteria"/>
</dbReference>
<dbReference type="PANTHER" id="PTHR34980:SF2">
    <property type="entry name" value="INNER MEMBRANE PROTEIN YHAH-RELATED"/>
    <property type="match status" value="1"/>
</dbReference>